<dbReference type="AlphaFoldDB" id="A0AAU9TV54"/>
<feature type="domain" description="CHK kinase-like" evidence="1">
    <location>
        <begin position="135"/>
        <end position="322"/>
    </location>
</feature>
<dbReference type="EMBL" id="CAKOGL010000010">
    <property type="protein sequence ID" value="CAH2090731.1"/>
    <property type="molecule type" value="Genomic_DNA"/>
</dbReference>
<name>A0AAU9TV54_EUPED</name>
<dbReference type="SUPFAM" id="SSF56112">
    <property type="entry name" value="Protein kinase-like (PK-like)"/>
    <property type="match status" value="1"/>
</dbReference>
<protein>
    <recommendedName>
        <fullName evidence="1">CHK kinase-like domain-containing protein</fullName>
    </recommendedName>
</protein>
<sequence length="400" mass="47145">MSVVTNSKIFVSLESLSESLQDSIKCIIEKTKYKKYDIAIKIFDTHGNNFLGKIYEIDITGETAESEKNTYIFVKQQIHLENFKLLSIKDMYPKEVFIYKDLSKIFNYLQDEANVPQEDRYKIAKAYEETDDNAIILENLSKKGFRTYEKLENVSIKYAQLAVTEMAKFHALNFVVEQKLPEYHSNKIKILKNVIVFDEEWKGMIRNICAHVASLYDNDVKKRIENFSSTMIEKLPKYLNEKYSGRCTLNHGDFKKNNLLVRMQDKEVVEIVPVDYQMINYGTPIKDFLYFIFTSTDREFRKKHLKDLKELYFETLSRFLLYFDMGVETVYPRKEFENVYTEWLDFGLMMTLGASFLIFTSDTGIKLGEVALSELPLCPDKKYDYLFRGLIDDFIEWGYL</sequence>
<accession>A0AAU9TV54</accession>
<dbReference type="Proteomes" id="UP001153954">
    <property type="component" value="Unassembled WGS sequence"/>
</dbReference>
<dbReference type="InterPro" id="IPR004119">
    <property type="entry name" value="EcKL"/>
</dbReference>
<evidence type="ECO:0000313" key="3">
    <source>
        <dbReference type="Proteomes" id="UP001153954"/>
    </source>
</evidence>
<comment type="caution">
    <text evidence="2">The sequence shown here is derived from an EMBL/GenBank/DDBJ whole genome shotgun (WGS) entry which is preliminary data.</text>
</comment>
<proteinExistence type="predicted"/>
<gene>
    <name evidence="2" type="ORF">EEDITHA_LOCUS6659</name>
</gene>
<dbReference type="SMART" id="SM00587">
    <property type="entry name" value="CHK"/>
    <property type="match status" value="1"/>
</dbReference>
<organism evidence="2 3">
    <name type="scientific">Euphydryas editha</name>
    <name type="common">Edith's checkerspot</name>
    <dbReference type="NCBI Taxonomy" id="104508"/>
    <lineage>
        <taxon>Eukaryota</taxon>
        <taxon>Metazoa</taxon>
        <taxon>Ecdysozoa</taxon>
        <taxon>Arthropoda</taxon>
        <taxon>Hexapoda</taxon>
        <taxon>Insecta</taxon>
        <taxon>Pterygota</taxon>
        <taxon>Neoptera</taxon>
        <taxon>Endopterygota</taxon>
        <taxon>Lepidoptera</taxon>
        <taxon>Glossata</taxon>
        <taxon>Ditrysia</taxon>
        <taxon>Papilionoidea</taxon>
        <taxon>Nymphalidae</taxon>
        <taxon>Nymphalinae</taxon>
        <taxon>Euphydryas</taxon>
    </lineage>
</organism>
<dbReference type="Pfam" id="PF02958">
    <property type="entry name" value="EcKL"/>
    <property type="match status" value="1"/>
</dbReference>
<dbReference type="InterPro" id="IPR015897">
    <property type="entry name" value="CHK_kinase-like"/>
</dbReference>
<reference evidence="2" key="1">
    <citation type="submission" date="2022-03" db="EMBL/GenBank/DDBJ databases">
        <authorList>
            <person name="Tunstrom K."/>
        </authorList>
    </citation>
    <scope>NUCLEOTIDE SEQUENCE</scope>
</reference>
<evidence type="ECO:0000313" key="2">
    <source>
        <dbReference type="EMBL" id="CAH2090731.1"/>
    </source>
</evidence>
<dbReference type="InterPro" id="IPR011009">
    <property type="entry name" value="Kinase-like_dom_sf"/>
</dbReference>
<keyword evidence="3" id="KW-1185">Reference proteome</keyword>
<dbReference type="PANTHER" id="PTHR11012">
    <property type="entry name" value="PROTEIN KINASE-LIKE DOMAIN-CONTAINING"/>
    <property type="match status" value="1"/>
</dbReference>
<dbReference type="Gene3D" id="3.90.1200.10">
    <property type="match status" value="1"/>
</dbReference>
<evidence type="ECO:0000259" key="1">
    <source>
        <dbReference type="SMART" id="SM00587"/>
    </source>
</evidence>
<dbReference type="PANTHER" id="PTHR11012:SF30">
    <property type="entry name" value="PROTEIN KINASE-LIKE DOMAIN-CONTAINING"/>
    <property type="match status" value="1"/>
</dbReference>